<evidence type="ECO:0000256" key="5">
    <source>
        <dbReference type="RuleBase" id="RU364010"/>
    </source>
</evidence>
<comment type="function">
    <text evidence="5">Subunit of the V1 complex of vacuolar(H+)-ATPase (V-ATPase), a multisubunit enzyme composed of a peripheral complex (V1) that hydrolyzes ATP and a membrane integral complex (V0) that translocates protons. V-ATPase is responsible for acidifying and maintaining the pH of intracellular compartments and in some cell types, is targeted to the plasma membrane, where it is responsible for acidifying the extracellular environment. Subunit C is necessary for the assembly of the catalytic sector of the enzyme and is likely to have a specific function in its catalytic activity.</text>
</comment>
<accession>A0A7S0CB55</accession>
<dbReference type="AlphaFoldDB" id="A0A7S0CB55"/>
<dbReference type="Pfam" id="PF03223">
    <property type="entry name" value="V-ATPase_C"/>
    <property type="match status" value="1"/>
</dbReference>
<dbReference type="PANTHER" id="PTHR10137:SF0">
    <property type="entry name" value="V-TYPE PROTON ATPASE SUBUNIT C"/>
    <property type="match status" value="1"/>
</dbReference>
<keyword evidence="4 5" id="KW-0406">Ion transport</keyword>
<keyword evidence="2 5" id="KW-0813">Transport</keyword>
<dbReference type="InterPro" id="IPR036132">
    <property type="entry name" value="Vac_ATP_synth_c_sf"/>
</dbReference>
<evidence type="ECO:0000256" key="3">
    <source>
        <dbReference type="ARBA" id="ARBA00022781"/>
    </source>
</evidence>
<keyword evidence="3 5" id="KW-0375">Hydrogen ion transport</keyword>
<dbReference type="Gene3D" id="1.20.1460.10">
    <property type="entry name" value="subunit c (vma5p) of the yeast v-atpase, domain 2"/>
    <property type="match status" value="2"/>
</dbReference>
<evidence type="ECO:0000256" key="1">
    <source>
        <dbReference type="ARBA" id="ARBA00006138"/>
    </source>
</evidence>
<comment type="subunit">
    <text evidence="5">V-ATPase is a heteromultimeric enzyme composed of a peripheral catalytic V1 complex (components A to H) attached to an integral membrane V0 proton pore complex.</text>
</comment>
<protein>
    <recommendedName>
        <fullName evidence="5">V-type proton ATPase subunit C</fullName>
    </recommendedName>
</protein>
<dbReference type="SUPFAM" id="SSF118203">
    <property type="entry name" value="Vacuolar ATP synthase subunit C"/>
    <property type="match status" value="1"/>
</dbReference>
<name>A0A7S0CB55_9STRA</name>
<reference evidence="6" key="1">
    <citation type="submission" date="2021-01" db="EMBL/GenBank/DDBJ databases">
        <authorList>
            <person name="Corre E."/>
            <person name="Pelletier E."/>
            <person name="Niang G."/>
            <person name="Scheremetjew M."/>
            <person name="Finn R."/>
            <person name="Kale V."/>
            <person name="Holt S."/>
            <person name="Cochrane G."/>
            <person name="Meng A."/>
            <person name="Brown T."/>
            <person name="Cohen L."/>
        </authorList>
    </citation>
    <scope>NUCLEOTIDE SEQUENCE</scope>
    <source>
        <strain evidence="6">CCAP1064/1</strain>
    </source>
</reference>
<dbReference type="GO" id="GO:0046961">
    <property type="term" value="F:proton-transporting ATPase activity, rotational mechanism"/>
    <property type="evidence" value="ECO:0007669"/>
    <property type="project" value="InterPro"/>
</dbReference>
<dbReference type="EMBL" id="HBEL01031253">
    <property type="protein sequence ID" value="CAD8418463.1"/>
    <property type="molecule type" value="Transcribed_RNA"/>
</dbReference>
<comment type="similarity">
    <text evidence="1 5">Belongs to the V-ATPase C subunit family.</text>
</comment>
<evidence type="ECO:0000256" key="4">
    <source>
        <dbReference type="ARBA" id="ARBA00023065"/>
    </source>
</evidence>
<dbReference type="PANTHER" id="PTHR10137">
    <property type="entry name" value="V-TYPE PROTON ATPASE SUBUNIT C"/>
    <property type="match status" value="1"/>
</dbReference>
<dbReference type="CDD" id="cd14785">
    <property type="entry name" value="V-ATPase_C"/>
    <property type="match status" value="1"/>
</dbReference>
<organism evidence="6">
    <name type="scientific">Proboscia inermis</name>
    <dbReference type="NCBI Taxonomy" id="420281"/>
    <lineage>
        <taxon>Eukaryota</taxon>
        <taxon>Sar</taxon>
        <taxon>Stramenopiles</taxon>
        <taxon>Ochrophyta</taxon>
        <taxon>Bacillariophyta</taxon>
        <taxon>Coscinodiscophyceae</taxon>
        <taxon>Rhizosoleniophycidae</taxon>
        <taxon>Rhizosoleniales</taxon>
        <taxon>Rhizosoleniaceae</taxon>
        <taxon>Proboscia</taxon>
    </lineage>
</organism>
<dbReference type="GO" id="GO:0000221">
    <property type="term" value="C:vacuolar proton-transporting V-type ATPase, V1 domain"/>
    <property type="evidence" value="ECO:0007669"/>
    <property type="project" value="TreeGrafter"/>
</dbReference>
<proteinExistence type="inferred from homology"/>
<evidence type="ECO:0000256" key="2">
    <source>
        <dbReference type="ARBA" id="ARBA00022448"/>
    </source>
</evidence>
<gene>
    <name evidence="6" type="ORF">PINE0816_LOCUS14598</name>
</gene>
<evidence type="ECO:0000313" key="6">
    <source>
        <dbReference type="EMBL" id="CAD8418463.1"/>
    </source>
</evidence>
<sequence>MGYFIAAVSNEGGAPEQTYRKMQSAGACDDKPLSEMFKFEVPSLMVGTLDSLMNLSDDLVKSDQIIESIVRKVEKNAMELLGGKKSAELLVGSVPPNRYIQQFAWDYAKYPNRRPLKELVSLIGGGASAIEEELKQLSGSFEEKTIALQDAKRRQGGNLMVADLNDALTAADLKNIKIHDTEYLKTLFVAMPIGMKETFESSVYSLGGNLVGYGGPDWSSSPANLGQATQFGTEVDRQRKRGSPVVPGSLVEVKKDKESILYSLTILKSQYQAGRYEGDEFMAGNTVDFVSHFNKLCKDKRYVVREVDFDPSQASRSAMALEQLTVEVDSMRSGLTRWCKTHYGEAFVAWMHIKVIRIFVESVLRYGLPVDFTAVLYKVIPNKDDQLTKALDEALSSKKDATDEDDLEEGDEYHDFVLIKFDIQAGF</sequence>
<dbReference type="InterPro" id="IPR004907">
    <property type="entry name" value="ATPase_V1-cplx_csu"/>
</dbReference>